<dbReference type="RefSeq" id="WP_284076825.1">
    <property type="nucleotide sequence ID" value="NZ_JAVLSM010000007.1"/>
</dbReference>
<dbReference type="EMBL" id="JAVRAA010000005">
    <property type="protein sequence ID" value="MDT0337356.1"/>
    <property type="molecule type" value="Genomic_DNA"/>
</dbReference>
<protein>
    <submittedName>
        <fullName evidence="1">Uncharacterized protein</fullName>
    </submittedName>
</protein>
<proteinExistence type="predicted"/>
<comment type="caution">
    <text evidence="1">The sequence shown here is derived from an EMBL/GenBank/DDBJ whole genome shotgun (WGS) entry which is preliminary data.</text>
</comment>
<name>A0AAE4G7N0_9BURK</name>
<reference evidence="1" key="1">
    <citation type="submission" date="2023-02" db="EMBL/GenBank/DDBJ databases">
        <title>Description of Herbaspirillum huttiense subsp. nephrolepsisexaltata and Herbaspirillum huttiense subsp. lycopersicon.</title>
        <authorList>
            <person name="Poudel M."/>
            <person name="Sharma A."/>
            <person name="Goss E."/>
            <person name="Tapia J.H."/>
            <person name="Harmon C.M."/>
            <person name="Jones J.B."/>
        </authorList>
    </citation>
    <scope>NUCLEOTIDE SEQUENCE</scope>
    <source>
        <strain evidence="1">NC40101</strain>
    </source>
</reference>
<accession>A0AAE4G7N0</accession>
<sequence length="104" mass="11787">MNQQAETVKQEATRLGLSLNEVRRRRNASTPRKEVLRLVDGATYIDGHGDIVTVRHLPPSEQLPEGTKHVFICDETFRRYTEHGIYDSVNGPLVKFNLLAEASK</sequence>
<evidence type="ECO:0000313" key="1">
    <source>
        <dbReference type="EMBL" id="MDT0337356.1"/>
    </source>
</evidence>
<organism evidence="1">
    <name type="scientific">Herbaspirillum huttiense subsp. nephrolepidis</name>
    <dbReference type="NCBI Taxonomy" id="3075126"/>
    <lineage>
        <taxon>Bacteria</taxon>
        <taxon>Pseudomonadati</taxon>
        <taxon>Pseudomonadota</taxon>
        <taxon>Betaproteobacteria</taxon>
        <taxon>Burkholderiales</taxon>
        <taxon>Oxalobacteraceae</taxon>
        <taxon>Herbaspirillum</taxon>
    </lineage>
</organism>
<dbReference type="AlphaFoldDB" id="A0AAE4G7N0"/>
<gene>
    <name evidence="1" type="ORF">RJN63_11000</name>
</gene>